<comment type="caution">
    <text evidence="1">The sequence shown here is derived from an EMBL/GenBank/DDBJ whole genome shotgun (WGS) entry which is preliminary data.</text>
</comment>
<evidence type="ECO:0000313" key="2">
    <source>
        <dbReference type="Proteomes" id="UP001469749"/>
    </source>
</evidence>
<name>A0ABV1B390_9FIRM</name>
<sequence>MDMSCCCPYCMSELDINKIKYYVKVENEPSQPKLKAFLAVNREDRHFYNFWSRYNRKLSPETLEKRIVKSLKEMENERTRLAEDAEQYERRMAAKNHSGENDEEIRPGQGIDNTLSDVPSDHFVVCEIIKEMKNRKPTQFTIREDGQRIAITYPVCPSCYNRIPEEIFELPLIKIALAASKSGGKTCMALSWFRTLNDARGKGLNSHVSQMDFISMLQDHLGMEDDFGKMLQKFNRENICPGGTHKQFIPPIFLKMNWHGKQERQALVGIYDAAGEVITESQRDAELVYYMKYMDGVIYMIEPDRTGLKKGLTNQYLCIRNEDIDAYYERARMLSVEEQSSVQARNFKFKKETLAQIMNVRDGDMETFRENSAMEVLTALRSYVEDMKLQQMHVALAISKCDELRSNREIAEYNKGNLFFMDEEKVDNNLRNMRNLAIRKLFEEKIFNMQIFDNVFKSCSLHMIAALGCPAEVPADSEKKGDWEESRESRLTGDFNPIRVEEPLLELIFRYAEEHRWNE</sequence>
<dbReference type="Proteomes" id="UP001469749">
    <property type="component" value="Unassembled WGS sequence"/>
</dbReference>
<gene>
    <name evidence="1" type="ORF">WMO25_07295</name>
</gene>
<reference evidence="1 2" key="1">
    <citation type="submission" date="2024-03" db="EMBL/GenBank/DDBJ databases">
        <title>Human intestinal bacterial collection.</title>
        <authorList>
            <person name="Pauvert C."/>
            <person name="Hitch T.C.A."/>
            <person name="Clavel T."/>
        </authorList>
    </citation>
    <scope>NUCLEOTIDE SEQUENCE [LARGE SCALE GENOMIC DNA]</scope>
    <source>
        <strain evidence="1 2">CLA-AA-H190</strain>
    </source>
</reference>
<keyword evidence="2" id="KW-1185">Reference proteome</keyword>
<dbReference type="EMBL" id="JBBMEK010000069">
    <property type="protein sequence ID" value="MEQ2364900.1"/>
    <property type="molecule type" value="Genomic_DNA"/>
</dbReference>
<protein>
    <submittedName>
        <fullName evidence="1">Uncharacterized protein</fullName>
    </submittedName>
</protein>
<organism evidence="1 2">
    <name type="scientific">Coprococcus intestinihominis</name>
    <dbReference type="NCBI Taxonomy" id="3133154"/>
    <lineage>
        <taxon>Bacteria</taxon>
        <taxon>Bacillati</taxon>
        <taxon>Bacillota</taxon>
        <taxon>Clostridia</taxon>
        <taxon>Lachnospirales</taxon>
        <taxon>Lachnospiraceae</taxon>
        <taxon>Coprococcus</taxon>
    </lineage>
</organism>
<dbReference type="RefSeq" id="WP_349084756.1">
    <property type="nucleotide sequence ID" value="NZ_JBBMEK010000069.1"/>
</dbReference>
<accession>A0ABV1B390</accession>
<evidence type="ECO:0000313" key="1">
    <source>
        <dbReference type="EMBL" id="MEQ2364900.1"/>
    </source>
</evidence>
<proteinExistence type="predicted"/>